<dbReference type="EMBL" id="JAPFPW010000009">
    <property type="protein sequence ID" value="MCW7754150.1"/>
    <property type="molecule type" value="Genomic_DNA"/>
</dbReference>
<dbReference type="InterPro" id="IPR008869">
    <property type="entry name" value="MlaC/ttg2D"/>
</dbReference>
<dbReference type="RefSeq" id="WP_265425070.1">
    <property type="nucleotide sequence ID" value="NZ_JAPFPW010000009.1"/>
</dbReference>
<feature type="chain" id="PRO_5046821666" evidence="1">
    <location>
        <begin position="24"/>
        <end position="228"/>
    </location>
</feature>
<evidence type="ECO:0000313" key="3">
    <source>
        <dbReference type="Proteomes" id="UP001209681"/>
    </source>
</evidence>
<dbReference type="PIRSF" id="PIRSF004649">
    <property type="entry name" value="MlaC"/>
    <property type="match status" value="1"/>
</dbReference>
<comment type="caution">
    <text evidence="2">The sequence shown here is derived from an EMBL/GenBank/DDBJ whole genome shotgun (WGS) entry which is preliminary data.</text>
</comment>
<dbReference type="PANTHER" id="PTHR36573:SF1">
    <property type="entry name" value="INTERMEMBRANE PHOSPHOLIPID TRANSPORT SYSTEM BINDING PROTEIN MLAC"/>
    <property type="match status" value="1"/>
</dbReference>
<organism evidence="2 3">
    <name type="scientific">Desulfobotulus pelophilus</name>
    <dbReference type="NCBI Taxonomy" id="2823377"/>
    <lineage>
        <taxon>Bacteria</taxon>
        <taxon>Pseudomonadati</taxon>
        <taxon>Thermodesulfobacteriota</taxon>
        <taxon>Desulfobacteria</taxon>
        <taxon>Desulfobacterales</taxon>
        <taxon>Desulfobacteraceae</taxon>
        <taxon>Desulfobotulus</taxon>
    </lineage>
</organism>
<proteinExistence type="predicted"/>
<gene>
    <name evidence="2" type="ORF">OOT00_09130</name>
</gene>
<feature type="signal peptide" evidence="1">
    <location>
        <begin position="1"/>
        <end position="23"/>
    </location>
</feature>
<keyword evidence="1" id="KW-0732">Signal</keyword>
<keyword evidence="3" id="KW-1185">Reference proteome</keyword>
<protein>
    <submittedName>
        <fullName evidence="2">ABC transporter substrate-binding protein</fullName>
    </submittedName>
</protein>
<dbReference type="Gene3D" id="3.10.450.710">
    <property type="entry name" value="Tgt2/MlaC"/>
    <property type="match status" value="1"/>
</dbReference>
<sequence>MSVHRCLIVWLLAVFLLPMAASAGMGPMKTIQTRIDAAISLLKDPRYKDPDPDLAEKQHQELFEHVQDIFDFRTISMLATGRNWRRFTPEQQKEFADLFAKLLANTYISKVQENFRNEQVVYDEESIISEGRSEVRTRVLLSNSEVPVIYRLRHIQNEWRIYDVQIEGISLVQNYRSQFEEYLFRREPAELIQQMQGRITKLEKDRIQRRKEGKPLDPDAEEDMLKLL</sequence>
<evidence type="ECO:0000313" key="2">
    <source>
        <dbReference type="EMBL" id="MCW7754150.1"/>
    </source>
</evidence>
<dbReference type="Pfam" id="PF05494">
    <property type="entry name" value="MlaC"/>
    <property type="match status" value="1"/>
</dbReference>
<dbReference type="InterPro" id="IPR042245">
    <property type="entry name" value="Tgt2/MlaC_sf"/>
</dbReference>
<reference evidence="2 3" key="1">
    <citation type="submission" date="2022-11" db="EMBL/GenBank/DDBJ databases">
        <title>Desulfobotulus tamanensis H1 sp. nov. - anaerobic, alkaliphilic, sulphate reducing bacterium isolated from terrestrial mud volcano.</title>
        <authorList>
            <person name="Frolova A."/>
            <person name="Merkel A.Y."/>
            <person name="Slobodkin A.I."/>
        </authorList>
    </citation>
    <scope>NUCLEOTIDE SEQUENCE [LARGE SCALE GENOMIC DNA]</scope>
    <source>
        <strain evidence="2 3">H1</strain>
    </source>
</reference>
<evidence type="ECO:0000256" key="1">
    <source>
        <dbReference type="SAM" id="SignalP"/>
    </source>
</evidence>
<dbReference type="Proteomes" id="UP001209681">
    <property type="component" value="Unassembled WGS sequence"/>
</dbReference>
<dbReference type="PANTHER" id="PTHR36573">
    <property type="entry name" value="INTERMEMBRANE PHOSPHOLIPID TRANSPORT SYSTEM BINDING PROTEIN MLAC"/>
    <property type="match status" value="1"/>
</dbReference>
<name>A0ABT3N9L7_9BACT</name>
<accession>A0ABT3N9L7</accession>